<keyword evidence="1" id="KW-0472">Membrane</keyword>
<gene>
    <name evidence="3" type="ORF">K489DRAFT_157466</name>
</gene>
<feature type="transmembrane region" description="Helical" evidence="1">
    <location>
        <begin position="101"/>
        <end position="123"/>
    </location>
</feature>
<proteinExistence type="predicted"/>
<reference evidence="3" key="1">
    <citation type="submission" date="2020-01" db="EMBL/GenBank/DDBJ databases">
        <authorList>
            <consortium name="DOE Joint Genome Institute"/>
            <person name="Haridas S."/>
            <person name="Albert R."/>
            <person name="Binder M."/>
            <person name="Bloem J."/>
            <person name="Labutti K."/>
            <person name="Salamov A."/>
            <person name="Andreopoulos B."/>
            <person name="Baker S.E."/>
            <person name="Barry K."/>
            <person name="Bills G."/>
            <person name="Bluhm B.H."/>
            <person name="Cannon C."/>
            <person name="Castanera R."/>
            <person name="Culley D.E."/>
            <person name="Daum C."/>
            <person name="Ezra D."/>
            <person name="Gonzalez J.B."/>
            <person name="Henrissat B."/>
            <person name="Kuo A."/>
            <person name="Liang C."/>
            <person name="Lipzen A."/>
            <person name="Lutzoni F."/>
            <person name="Magnuson J."/>
            <person name="Mondo S."/>
            <person name="Nolan M."/>
            <person name="Ohm R."/>
            <person name="Pangilinan J."/>
            <person name="Park H.-J."/>
            <person name="Ramirez L."/>
            <person name="Alfaro M."/>
            <person name="Sun H."/>
            <person name="Tritt A."/>
            <person name="Yoshinaga Y."/>
            <person name="Zwiers L.-H."/>
            <person name="Turgeon B.G."/>
            <person name="Goodwin S.B."/>
            <person name="Spatafora J.W."/>
            <person name="Crous P.W."/>
            <person name="Grigoriev I.V."/>
        </authorList>
    </citation>
    <scope>NUCLEOTIDE SEQUENCE</scope>
    <source>
        <strain evidence="3">CBS 342.82</strain>
    </source>
</reference>
<dbReference type="Proteomes" id="UP000504637">
    <property type="component" value="Unplaced"/>
</dbReference>
<evidence type="ECO:0000313" key="3">
    <source>
        <dbReference type="RefSeq" id="XP_033462474.1"/>
    </source>
</evidence>
<dbReference type="AlphaFoldDB" id="A0A6J3MC26"/>
<reference evidence="3" key="2">
    <citation type="submission" date="2020-04" db="EMBL/GenBank/DDBJ databases">
        <authorList>
            <consortium name="NCBI Genome Project"/>
        </authorList>
    </citation>
    <scope>NUCLEOTIDE SEQUENCE</scope>
    <source>
        <strain evidence="3">CBS 342.82</strain>
    </source>
</reference>
<sequence length="124" mass="13682">MRVHYFKPQTSQGPDASRSKPGIAMAYICIDSKKNSIPCRTALGISPKVLITNSNGDAHDLRHCVRVDTNVISVQCATLMLTDAFAPSWTMDVQEGVRFSLFRLLVIIVRICAASSHIIHVMII</sequence>
<keyword evidence="1" id="KW-0812">Transmembrane</keyword>
<organism evidence="3">
    <name type="scientific">Dissoconium aciculare CBS 342.82</name>
    <dbReference type="NCBI Taxonomy" id="1314786"/>
    <lineage>
        <taxon>Eukaryota</taxon>
        <taxon>Fungi</taxon>
        <taxon>Dikarya</taxon>
        <taxon>Ascomycota</taxon>
        <taxon>Pezizomycotina</taxon>
        <taxon>Dothideomycetes</taxon>
        <taxon>Dothideomycetidae</taxon>
        <taxon>Mycosphaerellales</taxon>
        <taxon>Dissoconiaceae</taxon>
        <taxon>Dissoconium</taxon>
    </lineage>
</organism>
<name>A0A6J3MC26_9PEZI</name>
<dbReference type="RefSeq" id="XP_033462474.1">
    <property type="nucleotide sequence ID" value="XM_033599272.1"/>
</dbReference>
<keyword evidence="1" id="KW-1133">Transmembrane helix</keyword>
<reference evidence="3" key="3">
    <citation type="submission" date="2025-08" db="UniProtKB">
        <authorList>
            <consortium name="RefSeq"/>
        </authorList>
    </citation>
    <scope>IDENTIFICATION</scope>
    <source>
        <strain evidence="3">CBS 342.82</strain>
    </source>
</reference>
<protein>
    <submittedName>
        <fullName evidence="3">Uncharacterized protein</fullName>
    </submittedName>
</protein>
<dbReference type="GeneID" id="54357071"/>
<keyword evidence="2" id="KW-1185">Reference proteome</keyword>
<accession>A0A6J3MC26</accession>
<evidence type="ECO:0000256" key="1">
    <source>
        <dbReference type="SAM" id="Phobius"/>
    </source>
</evidence>
<evidence type="ECO:0000313" key="2">
    <source>
        <dbReference type="Proteomes" id="UP000504637"/>
    </source>
</evidence>